<reference evidence="2 3" key="1">
    <citation type="submission" date="2018-06" db="EMBL/GenBank/DDBJ databases">
        <title>Genomic Encyclopedia of Archaeal and Bacterial Type Strains, Phase II (KMG-II): from individual species to whole genera.</title>
        <authorList>
            <person name="Goeker M."/>
        </authorList>
    </citation>
    <scope>NUCLEOTIDE SEQUENCE [LARGE SCALE GENOMIC DNA]</scope>
    <source>
        <strain evidence="2 3">DSM 21851</strain>
    </source>
</reference>
<accession>A0A327X4S6</accession>
<evidence type="ECO:0000256" key="1">
    <source>
        <dbReference type="SAM" id="Phobius"/>
    </source>
</evidence>
<keyword evidence="3" id="KW-1185">Reference proteome</keyword>
<dbReference type="AlphaFoldDB" id="A0A327X4S6"/>
<evidence type="ECO:0000313" key="2">
    <source>
        <dbReference type="EMBL" id="RAK02027.1"/>
    </source>
</evidence>
<keyword evidence="1" id="KW-1133">Transmembrane helix</keyword>
<keyword evidence="1" id="KW-0812">Transmembrane</keyword>
<sequence>MVRQRGIVYVVVLLFSCSPYLYTNLMPTILQKHNTLLVKHLTD</sequence>
<name>A0A327X4S6_LARAB</name>
<comment type="caution">
    <text evidence="2">The sequence shown here is derived from an EMBL/GenBank/DDBJ whole genome shotgun (WGS) entry which is preliminary data.</text>
</comment>
<evidence type="ECO:0000313" key="3">
    <source>
        <dbReference type="Proteomes" id="UP000248790"/>
    </source>
</evidence>
<dbReference type="EMBL" id="QLMC01000001">
    <property type="protein sequence ID" value="RAK02027.1"/>
    <property type="molecule type" value="Genomic_DNA"/>
</dbReference>
<protein>
    <submittedName>
        <fullName evidence="2">Uncharacterized protein</fullName>
    </submittedName>
</protein>
<feature type="transmembrane region" description="Helical" evidence="1">
    <location>
        <begin position="6"/>
        <end position="23"/>
    </location>
</feature>
<keyword evidence="1" id="KW-0472">Membrane</keyword>
<dbReference type="PROSITE" id="PS51257">
    <property type="entry name" value="PROKAR_LIPOPROTEIN"/>
    <property type="match status" value="1"/>
</dbReference>
<organism evidence="2 3">
    <name type="scientific">Larkinella arboricola</name>
    <dbReference type="NCBI Taxonomy" id="643671"/>
    <lineage>
        <taxon>Bacteria</taxon>
        <taxon>Pseudomonadati</taxon>
        <taxon>Bacteroidota</taxon>
        <taxon>Cytophagia</taxon>
        <taxon>Cytophagales</taxon>
        <taxon>Spirosomataceae</taxon>
        <taxon>Larkinella</taxon>
    </lineage>
</organism>
<proteinExistence type="predicted"/>
<gene>
    <name evidence="2" type="ORF">LX87_00141</name>
</gene>
<dbReference type="Proteomes" id="UP000248790">
    <property type="component" value="Unassembled WGS sequence"/>
</dbReference>